<evidence type="ECO:0000256" key="1">
    <source>
        <dbReference type="SAM" id="Phobius"/>
    </source>
</evidence>
<keyword evidence="1" id="KW-1133">Transmembrane helix</keyword>
<accession>A0ABN3VAZ3</accession>
<keyword evidence="3" id="KW-1185">Reference proteome</keyword>
<reference evidence="2 3" key="1">
    <citation type="journal article" date="2019" name="Int. J. Syst. Evol. Microbiol.">
        <title>The Global Catalogue of Microorganisms (GCM) 10K type strain sequencing project: providing services to taxonomists for standard genome sequencing and annotation.</title>
        <authorList>
            <consortium name="The Broad Institute Genomics Platform"/>
            <consortium name="The Broad Institute Genome Sequencing Center for Infectious Disease"/>
            <person name="Wu L."/>
            <person name="Ma J."/>
        </authorList>
    </citation>
    <scope>NUCLEOTIDE SEQUENCE [LARGE SCALE GENOMIC DNA]</scope>
    <source>
        <strain evidence="2 3">JCM 9383</strain>
    </source>
</reference>
<keyword evidence="1" id="KW-0472">Membrane</keyword>
<organism evidence="2 3">
    <name type="scientific">Saccharopolyspora taberi</name>
    <dbReference type="NCBI Taxonomy" id="60895"/>
    <lineage>
        <taxon>Bacteria</taxon>
        <taxon>Bacillati</taxon>
        <taxon>Actinomycetota</taxon>
        <taxon>Actinomycetes</taxon>
        <taxon>Pseudonocardiales</taxon>
        <taxon>Pseudonocardiaceae</taxon>
        <taxon>Saccharopolyspora</taxon>
    </lineage>
</organism>
<dbReference type="Proteomes" id="UP001500979">
    <property type="component" value="Unassembled WGS sequence"/>
</dbReference>
<feature type="transmembrane region" description="Helical" evidence="1">
    <location>
        <begin position="21"/>
        <end position="46"/>
    </location>
</feature>
<sequence>MSEGTLDPTRRTEARKPVAATLFDVRTAIGGLFLFYGVLIGLVGLFGTDAAALEKAQGVNINLWTGLSMAVVGALFLLWLRLRPLR</sequence>
<name>A0ABN3VAZ3_9PSEU</name>
<gene>
    <name evidence="2" type="ORF">GCM10010470_22840</name>
</gene>
<keyword evidence="1" id="KW-0812">Transmembrane</keyword>
<dbReference type="EMBL" id="BAAAUX010000011">
    <property type="protein sequence ID" value="GAA2787791.1"/>
    <property type="molecule type" value="Genomic_DNA"/>
</dbReference>
<evidence type="ECO:0000313" key="3">
    <source>
        <dbReference type="Proteomes" id="UP001500979"/>
    </source>
</evidence>
<feature type="transmembrane region" description="Helical" evidence="1">
    <location>
        <begin position="61"/>
        <end position="80"/>
    </location>
</feature>
<comment type="caution">
    <text evidence="2">The sequence shown here is derived from an EMBL/GenBank/DDBJ whole genome shotgun (WGS) entry which is preliminary data.</text>
</comment>
<protein>
    <submittedName>
        <fullName evidence="2">Uncharacterized protein</fullName>
    </submittedName>
</protein>
<evidence type="ECO:0000313" key="2">
    <source>
        <dbReference type="EMBL" id="GAA2787791.1"/>
    </source>
</evidence>
<proteinExistence type="predicted"/>
<dbReference type="RefSeq" id="WP_344679553.1">
    <property type="nucleotide sequence ID" value="NZ_BAAAUX010000011.1"/>
</dbReference>